<dbReference type="InterPro" id="IPR023387">
    <property type="entry name" value="DUF1653-like_dom"/>
</dbReference>
<feature type="domain" description="DUF1653" evidence="1">
    <location>
        <begin position="19"/>
        <end position="68"/>
    </location>
</feature>
<evidence type="ECO:0000313" key="2">
    <source>
        <dbReference type="EMBL" id="MBY0758955.1"/>
    </source>
</evidence>
<evidence type="ECO:0000259" key="1">
    <source>
        <dbReference type="Pfam" id="PF07866"/>
    </source>
</evidence>
<dbReference type="Pfam" id="PF07866">
    <property type="entry name" value="DUF1653"/>
    <property type="match status" value="1"/>
</dbReference>
<sequence length="178" mass="20949">MFEKGGFTLGREIPEKGQYYRHFEGEIYRILAVARHTETLEELVIYEGMYGDHPVYAKPLPMFMSKAEPGKFPESSQEYLFEKIAEPNEGCPFQPDRKEGKSHEDDEKSVQLLLAFLELGKNEEKLAFLQRHRSELDDQLLESIAQSLDFTEKSGDLYFRILDIEKYLQTLIKYERRR</sequence>
<proteinExistence type="predicted"/>
<gene>
    <name evidence="2" type="ORF">FLB61_07635</name>
</gene>
<comment type="caution">
    <text evidence="2">The sequence shown here is derived from an EMBL/GenBank/DDBJ whole genome shotgun (WGS) entry which is preliminary data.</text>
</comment>
<dbReference type="InterPro" id="IPR037135">
    <property type="entry name" value="DUF1653-like_dom_sf"/>
</dbReference>
<dbReference type="Proteomes" id="UP000779049">
    <property type="component" value="Unassembled WGS sequence"/>
</dbReference>
<reference evidence="2 3" key="1">
    <citation type="journal article" date="2020" name="New Microbes New Infect">
        <title>Sellimonas caecigallum sp. nov., description and genome sequence of a new member of the Sellimonas genus isolated from the cecum of feral chicken.</title>
        <authorList>
            <person name="Wongkuna S."/>
            <person name="Ghimire S."/>
            <person name="Antony L."/>
            <person name="Chankhamhaengdecha S."/>
            <person name="Janvilisri T."/>
            <person name="Scaria J."/>
        </authorList>
    </citation>
    <scope>NUCLEOTIDE SEQUENCE [LARGE SCALE GENOMIC DNA]</scope>
    <source>
        <strain evidence="2 3">SW451</strain>
    </source>
</reference>
<protein>
    <submittedName>
        <fullName evidence="2">DUF1653 domain-containing protein</fullName>
    </submittedName>
</protein>
<accession>A0ABS7L7C5</accession>
<dbReference type="EMBL" id="VIRV01000009">
    <property type="protein sequence ID" value="MBY0758955.1"/>
    <property type="molecule type" value="Genomic_DNA"/>
</dbReference>
<keyword evidence="3" id="KW-1185">Reference proteome</keyword>
<name>A0ABS7L7C5_9FIRM</name>
<organism evidence="2 3">
    <name type="scientific">Sellimonas caecigallum</name>
    <dbReference type="NCBI Taxonomy" id="2592333"/>
    <lineage>
        <taxon>Bacteria</taxon>
        <taxon>Bacillati</taxon>
        <taxon>Bacillota</taxon>
        <taxon>Clostridia</taxon>
        <taxon>Lachnospirales</taxon>
        <taxon>Lachnospiraceae</taxon>
        <taxon>Sellimonas</taxon>
    </lineage>
</organism>
<evidence type="ECO:0000313" key="3">
    <source>
        <dbReference type="Proteomes" id="UP000779049"/>
    </source>
</evidence>
<dbReference type="Gene3D" id="2.30.30.320">
    <property type="entry name" value="DUF1653-like domain"/>
    <property type="match status" value="1"/>
</dbReference>